<dbReference type="Proteomes" id="UP001324533">
    <property type="component" value="Chromosome"/>
</dbReference>
<organism evidence="2 3">
    <name type="scientific">Microbacterium invictum</name>
    <dbReference type="NCBI Taxonomy" id="515415"/>
    <lineage>
        <taxon>Bacteria</taxon>
        <taxon>Bacillati</taxon>
        <taxon>Actinomycetota</taxon>
        <taxon>Actinomycetes</taxon>
        <taxon>Micrococcales</taxon>
        <taxon>Microbacteriaceae</taxon>
        <taxon>Microbacterium</taxon>
    </lineage>
</organism>
<keyword evidence="1" id="KW-0812">Transmembrane</keyword>
<sequence>MKLYSDFAPQRTRQIIADLIAVAAIALWVVFGVTVYNAVAALGSFGEDMVEAGSGFRTSMTDVGDTLAGVPLIGGAVRAPFDGASSAGQVLVDAGEGQQAIVQQLALTLGVGIAVIPTVMILLLWLIPRVRFVRRAGRAQVVLRGGAGTDLLALRALATQKLTELSKVDADAMGAWRRGDQEVMRRLAALELKASGVRLRSPRDIPTSS</sequence>
<proteinExistence type="predicted"/>
<dbReference type="RefSeq" id="WP_322409782.1">
    <property type="nucleotide sequence ID" value="NZ_CP139779.1"/>
</dbReference>
<keyword evidence="3" id="KW-1185">Reference proteome</keyword>
<evidence type="ECO:0000313" key="2">
    <source>
        <dbReference type="EMBL" id="WQB69660.1"/>
    </source>
</evidence>
<name>A0ABZ0VBZ1_9MICO</name>
<evidence type="ECO:0000256" key="1">
    <source>
        <dbReference type="SAM" id="Phobius"/>
    </source>
</evidence>
<reference evidence="2 3" key="1">
    <citation type="submission" date="2023-06" db="EMBL/GenBank/DDBJ databases">
        <title>Rock-solubilizing bacteria, Microbacterium invictum, promotes re-establishment of vegetation in rocky wasteland by accelerating rock bio-weathering and reshaping soil bacterial community.</title>
        <authorList>
            <person name="Liu C."/>
        </authorList>
    </citation>
    <scope>NUCLEOTIDE SEQUENCE [LARGE SCALE GENOMIC DNA]</scope>
    <source>
        <strain evidence="2 3">X-18</strain>
    </source>
</reference>
<gene>
    <name evidence="2" type="ORF">T9R20_13280</name>
</gene>
<dbReference type="EMBL" id="CP139779">
    <property type="protein sequence ID" value="WQB69660.1"/>
    <property type="molecule type" value="Genomic_DNA"/>
</dbReference>
<feature type="transmembrane region" description="Helical" evidence="1">
    <location>
        <begin position="15"/>
        <end position="39"/>
    </location>
</feature>
<keyword evidence="1" id="KW-1133">Transmembrane helix</keyword>
<evidence type="ECO:0000313" key="3">
    <source>
        <dbReference type="Proteomes" id="UP001324533"/>
    </source>
</evidence>
<feature type="transmembrane region" description="Helical" evidence="1">
    <location>
        <begin position="105"/>
        <end position="127"/>
    </location>
</feature>
<protein>
    <submittedName>
        <fullName evidence="2">Uncharacterized protein</fullName>
    </submittedName>
</protein>
<keyword evidence="1" id="KW-0472">Membrane</keyword>
<accession>A0ABZ0VBZ1</accession>